<evidence type="ECO:0000313" key="6">
    <source>
        <dbReference type="EMBL" id="MDG3016393.1"/>
    </source>
</evidence>
<dbReference type="SUPFAM" id="SSF81340">
    <property type="entry name" value="Clc chloride channel"/>
    <property type="match status" value="1"/>
</dbReference>
<proteinExistence type="predicted"/>
<feature type="transmembrane region" description="Helical" evidence="5">
    <location>
        <begin position="228"/>
        <end position="250"/>
    </location>
</feature>
<feature type="transmembrane region" description="Helical" evidence="5">
    <location>
        <begin position="305"/>
        <end position="323"/>
    </location>
</feature>
<protein>
    <submittedName>
        <fullName evidence="6">Ion channel protein</fullName>
    </submittedName>
</protein>
<evidence type="ECO:0000256" key="4">
    <source>
        <dbReference type="ARBA" id="ARBA00023136"/>
    </source>
</evidence>
<dbReference type="CDD" id="cd00400">
    <property type="entry name" value="Voltage_gated_ClC"/>
    <property type="match status" value="1"/>
</dbReference>
<evidence type="ECO:0000256" key="5">
    <source>
        <dbReference type="SAM" id="Phobius"/>
    </source>
</evidence>
<dbReference type="PRINTS" id="PR00762">
    <property type="entry name" value="CLCHANNEL"/>
</dbReference>
<dbReference type="InterPro" id="IPR014743">
    <property type="entry name" value="Cl-channel_core"/>
</dbReference>
<keyword evidence="2 5" id="KW-0812">Transmembrane</keyword>
<organism evidence="6 7">
    <name type="scientific">Speluncibacter jeojiensis</name>
    <dbReference type="NCBI Taxonomy" id="2710754"/>
    <lineage>
        <taxon>Bacteria</taxon>
        <taxon>Bacillati</taxon>
        <taxon>Actinomycetota</taxon>
        <taxon>Actinomycetes</taxon>
        <taxon>Mycobacteriales</taxon>
        <taxon>Speluncibacteraceae</taxon>
        <taxon>Speluncibacter</taxon>
    </lineage>
</organism>
<dbReference type="Proteomes" id="UP001152755">
    <property type="component" value="Unassembled WGS sequence"/>
</dbReference>
<feature type="transmembrane region" description="Helical" evidence="5">
    <location>
        <begin position="187"/>
        <end position="208"/>
    </location>
</feature>
<feature type="transmembrane region" description="Helical" evidence="5">
    <location>
        <begin position="374"/>
        <end position="404"/>
    </location>
</feature>
<evidence type="ECO:0000256" key="1">
    <source>
        <dbReference type="ARBA" id="ARBA00004141"/>
    </source>
</evidence>
<dbReference type="PANTHER" id="PTHR43427">
    <property type="entry name" value="CHLORIDE CHANNEL PROTEIN CLC-E"/>
    <property type="match status" value="1"/>
</dbReference>
<dbReference type="InterPro" id="IPR001807">
    <property type="entry name" value="ClC"/>
</dbReference>
<keyword evidence="3 5" id="KW-1133">Transmembrane helix</keyword>
<dbReference type="GO" id="GO:0015108">
    <property type="term" value="F:chloride transmembrane transporter activity"/>
    <property type="evidence" value="ECO:0007669"/>
    <property type="project" value="InterPro"/>
</dbReference>
<dbReference type="EMBL" id="JANRHA010000013">
    <property type="protein sequence ID" value="MDG3016393.1"/>
    <property type="molecule type" value="Genomic_DNA"/>
</dbReference>
<sequence length="424" mass="43476">MNSPLPQTPDTRTIAARAIPALLVGVGSALILIGVSRVAEQLQHFLWSWLPSRFDVGADSCWWMFGVLTATGVAVGLVVWKMPGRAGPDPATVELVGPPQPLRVLPSLALALVLGLAGGVSLGPENPIIAINVAVSVWVIGRLWHGAPTTFGVILGASGTIGALFGTPVAAALLLTEMKQMHSDGRLWDKLFAPLVAAGAGALTMHLLGSPQLSVTVPAYADPQWIDLVSAVVITLAAALLGVAAIYVFHPLHRLLHALPNPLIAITLGGMGLGLLGALGGKITLFKGVDEMKELTATAADHSTAGLIVIAVVKLAALVVAAACGFRGGHIFPAVFVGVAAGLVAHSVAPGVPLALAIASGVLALTMVVSRDGWVALFLGATVVGDIAVLPVLCLAILPLWLLISARPEMTVRLALQPTPAPER</sequence>
<keyword evidence="4 5" id="KW-0472">Membrane</keyword>
<dbReference type="PANTHER" id="PTHR43427:SF9">
    <property type="entry name" value="ION-TRANSPORT PROTEIN YFEO-RELATED"/>
    <property type="match status" value="1"/>
</dbReference>
<dbReference type="InterPro" id="IPR050368">
    <property type="entry name" value="ClC-type_chloride_channel"/>
</dbReference>
<comment type="caution">
    <text evidence="6">The sequence shown here is derived from an EMBL/GenBank/DDBJ whole genome shotgun (WGS) entry which is preliminary data.</text>
</comment>
<feature type="transmembrane region" description="Helical" evidence="5">
    <location>
        <begin position="262"/>
        <end position="285"/>
    </location>
</feature>
<name>A0A9X4M1R8_9ACTN</name>
<gene>
    <name evidence="6" type="ORF">NVS88_17700</name>
</gene>
<evidence type="ECO:0000256" key="2">
    <source>
        <dbReference type="ARBA" id="ARBA00022692"/>
    </source>
</evidence>
<feature type="transmembrane region" description="Helical" evidence="5">
    <location>
        <begin position="60"/>
        <end position="80"/>
    </location>
</feature>
<dbReference type="Pfam" id="PF00654">
    <property type="entry name" value="Voltage_CLC"/>
    <property type="match status" value="1"/>
</dbReference>
<feature type="transmembrane region" description="Helical" evidence="5">
    <location>
        <begin position="335"/>
        <end position="368"/>
    </location>
</feature>
<reference evidence="6" key="1">
    <citation type="submission" date="2022-08" db="EMBL/GenBank/DDBJ databases">
        <title>Genome analysis of Corynebacteriales strain.</title>
        <authorList>
            <person name="Lee S.D."/>
        </authorList>
    </citation>
    <scope>NUCLEOTIDE SEQUENCE</scope>
    <source>
        <strain evidence="6">D3-21</strain>
    </source>
</reference>
<feature type="transmembrane region" description="Helical" evidence="5">
    <location>
        <begin position="151"/>
        <end position="175"/>
    </location>
</feature>
<comment type="subcellular location">
    <subcellularLocation>
        <location evidence="1">Membrane</location>
        <topology evidence="1">Multi-pass membrane protein</topology>
    </subcellularLocation>
</comment>
<evidence type="ECO:0000256" key="3">
    <source>
        <dbReference type="ARBA" id="ARBA00022989"/>
    </source>
</evidence>
<feature type="transmembrane region" description="Helical" evidence="5">
    <location>
        <begin position="100"/>
        <end position="120"/>
    </location>
</feature>
<dbReference type="GO" id="GO:0005886">
    <property type="term" value="C:plasma membrane"/>
    <property type="evidence" value="ECO:0007669"/>
    <property type="project" value="TreeGrafter"/>
</dbReference>
<feature type="transmembrane region" description="Helical" evidence="5">
    <location>
        <begin position="14"/>
        <end position="39"/>
    </location>
</feature>
<feature type="transmembrane region" description="Helical" evidence="5">
    <location>
        <begin position="127"/>
        <end position="145"/>
    </location>
</feature>
<dbReference type="RefSeq" id="WP_332520527.1">
    <property type="nucleotide sequence ID" value="NZ_JANRHA010000013.1"/>
</dbReference>
<evidence type="ECO:0000313" key="7">
    <source>
        <dbReference type="Proteomes" id="UP001152755"/>
    </source>
</evidence>
<dbReference type="NCBIfam" id="NF002971">
    <property type="entry name" value="PRK03655.1"/>
    <property type="match status" value="1"/>
</dbReference>
<keyword evidence="7" id="KW-1185">Reference proteome</keyword>
<dbReference type="AlphaFoldDB" id="A0A9X4M1R8"/>
<dbReference type="Gene3D" id="1.10.3080.10">
    <property type="entry name" value="Clc chloride channel"/>
    <property type="match status" value="1"/>
</dbReference>
<accession>A0A9X4M1R8</accession>